<dbReference type="AlphaFoldDB" id="W2L3Q1"/>
<evidence type="ECO:0000313" key="2">
    <source>
        <dbReference type="EMBL" id="ETK85435.1"/>
    </source>
</evidence>
<evidence type="ECO:0000313" key="3">
    <source>
        <dbReference type="EMBL" id="ETL38863.1"/>
    </source>
</evidence>
<dbReference type="Proteomes" id="UP000054532">
    <property type="component" value="Unassembled WGS sequence"/>
</dbReference>
<proteinExistence type="predicted"/>
<name>W2L3Q1_PHYNI</name>
<evidence type="ECO:0008006" key="6">
    <source>
        <dbReference type="Google" id="ProtNLM"/>
    </source>
</evidence>
<evidence type="ECO:0000313" key="4">
    <source>
        <dbReference type="EMBL" id="ETL91987.1"/>
    </source>
</evidence>
<reference evidence="4" key="1">
    <citation type="submission" date="2013-11" db="EMBL/GenBank/DDBJ databases">
        <title>The Genome Sequence of Phytophthora parasitica CHvinca01.</title>
        <authorList>
            <consortium name="The Broad Institute Genomics Platform"/>
            <person name="Russ C."/>
            <person name="Tyler B."/>
            <person name="Panabieres F."/>
            <person name="Shan W."/>
            <person name="Tripathy S."/>
            <person name="Grunwald N."/>
            <person name="Machado M."/>
            <person name="Johnson C.S."/>
            <person name="Arredondo F."/>
            <person name="Hong C."/>
            <person name="Coffey M."/>
            <person name="Young S.K."/>
            <person name="Zeng Q."/>
            <person name="Gargeya S."/>
            <person name="Fitzgerald M."/>
            <person name="Abouelleil A."/>
            <person name="Alvarado L."/>
            <person name="Chapman S.B."/>
            <person name="Gainer-Dewar J."/>
            <person name="Goldberg J."/>
            <person name="Griggs A."/>
            <person name="Gujja S."/>
            <person name="Hansen M."/>
            <person name="Howarth C."/>
            <person name="Imamovic A."/>
            <person name="Ireland A."/>
            <person name="Larimer J."/>
            <person name="McCowan C."/>
            <person name="Murphy C."/>
            <person name="Pearson M."/>
            <person name="Poon T.W."/>
            <person name="Priest M."/>
            <person name="Roberts A."/>
            <person name="Saif S."/>
            <person name="Shea T."/>
            <person name="Sykes S."/>
            <person name="Wortman J."/>
            <person name="Nusbaum C."/>
            <person name="Birren B."/>
        </authorList>
    </citation>
    <scope>NUCLEOTIDE SEQUENCE [LARGE SCALE GENOMIC DNA]</scope>
    <source>
        <strain evidence="4">CHvinca01</strain>
    </source>
</reference>
<reference evidence="3" key="3">
    <citation type="submission" date="2013-11" db="EMBL/GenBank/DDBJ databases">
        <title>The Genome Sequence of Phytophthora parasitica CJ05E6.</title>
        <authorList>
            <consortium name="The Broad Institute Genomics Platform"/>
            <person name="Russ C."/>
            <person name="Tyler B."/>
            <person name="Panabieres F."/>
            <person name="Shan W."/>
            <person name="Tripathy S."/>
            <person name="Grunwald N."/>
            <person name="Machado M."/>
            <person name="Johnson C.S."/>
            <person name="Arredondo F."/>
            <person name="Hong C."/>
            <person name="Coffey M."/>
            <person name="Young S.K."/>
            <person name="Zeng Q."/>
            <person name="Gargeya S."/>
            <person name="Fitzgerald M."/>
            <person name="Abouelleil A."/>
            <person name="Alvarado L."/>
            <person name="Chapman S.B."/>
            <person name="Gainer-Dewar J."/>
            <person name="Goldberg J."/>
            <person name="Griggs A."/>
            <person name="Gujja S."/>
            <person name="Hansen M."/>
            <person name="Howarth C."/>
            <person name="Imamovic A."/>
            <person name="Ireland A."/>
            <person name="Larimer J."/>
            <person name="McCowan C."/>
            <person name="Murphy C."/>
            <person name="Pearson M."/>
            <person name="Poon T.W."/>
            <person name="Priest M."/>
            <person name="Roberts A."/>
            <person name="Saif S."/>
            <person name="Shea T."/>
            <person name="Sykes S."/>
            <person name="Wortman J."/>
            <person name="Nusbaum C."/>
            <person name="Birren B."/>
        </authorList>
    </citation>
    <scope>NUCLEOTIDE SEQUENCE [LARGE SCALE GENOMIC DNA]</scope>
    <source>
        <strain evidence="3">CJ05E6</strain>
    </source>
</reference>
<dbReference type="EMBL" id="KI686561">
    <property type="protein sequence ID" value="ETK85435.1"/>
    <property type="molecule type" value="Genomic_DNA"/>
</dbReference>
<dbReference type="Proteomes" id="UP000054423">
    <property type="component" value="Unassembled WGS sequence"/>
</dbReference>
<evidence type="ECO:0000256" key="1">
    <source>
        <dbReference type="SAM" id="SignalP"/>
    </source>
</evidence>
<gene>
    <name evidence="5" type="ORF">L914_09617</name>
    <name evidence="2" type="ORF">L915_09747</name>
    <name evidence="3" type="ORF">L916_09652</name>
    <name evidence="4" type="ORF">L917_09574</name>
</gene>
<evidence type="ECO:0000313" key="5">
    <source>
        <dbReference type="EMBL" id="ETM45283.1"/>
    </source>
</evidence>
<dbReference type="EMBL" id="KI673211">
    <property type="protein sequence ID" value="ETL38863.1"/>
    <property type="molecule type" value="Genomic_DNA"/>
</dbReference>
<feature type="signal peptide" evidence="1">
    <location>
        <begin position="1"/>
        <end position="21"/>
    </location>
</feature>
<reference evidence="5" key="4">
    <citation type="submission" date="2013-11" db="EMBL/GenBank/DDBJ databases">
        <title>The Genome Sequence of Phytophthora parasitica IAC_01/95.</title>
        <authorList>
            <consortium name="The Broad Institute Genomics Platform"/>
            <person name="Russ C."/>
            <person name="Tyler B."/>
            <person name="Panabieres F."/>
            <person name="Shan W."/>
            <person name="Tripathy S."/>
            <person name="Grunwald N."/>
            <person name="Machado M."/>
            <person name="Johnson C.S."/>
            <person name="Arredondo F."/>
            <person name="Hong C."/>
            <person name="Coffey M."/>
            <person name="Young S.K."/>
            <person name="Zeng Q."/>
            <person name="Gargeya S."/>
            <person name="Fitzgerald M."/>
            <person name="Abouelleil A."/>
            <person name="Alvarado L."/>
            <person name="Chapman S.B."/>
            <person name="Gainer-Dewar J."/>
            <person name="Goldberg J."/>
            <person name="Griggs A."/>
            <person name="Gujja S."/>
            <person name="Hansen M."/>
            <person name="Howarth C."/>
            <person name="Imamovic A."/>
            <person name="Ireland A."/>
            <person name="Larimer J."/>
            <person name="McCowan C."/>
            <person name="Murphy C."/>
            <person name="Pearson M."/>
            <person name="Poon T.W."/>
            <person name="Priest M."/>
            <person name="Roberts A."/>
            <person name="Saif S."/>
            <person name="Shea T."/>
            <person name="Sykes S."/>
            <person name="Wortman J."/>
            <person name="Nusbaum C."/>
            <person name="Birren B."/>
        </authorList>
    </citation>
    <scope>NUCLEOTIDE SEQUENCE [LARGE SCALE GENOMIC DNA]</scope>
    <source>
        <strain evidence="5">IAC_01/95</strain>
    </source>
</reference>
<dbReference type="Proteomes" id="UP000053236">
    <property type="component" value="Unassembled WGS sequence"/>
</dbReference>
<reference evidence="2" key="2">
    <citation type="submission" date="2013-11" db="EMBL/GenBank/DDBJ databases">
        <title>The Genome Sequence of Phytophthora parasitica CJ02B3.</title>
        <authorList>
            <consortium name="The Broad Institute Genomics Platform"/>
            <person name="Russ C."/>
            <person name="Tyler B."/>
            <person name="Panabieres F."/>
            <person name="Shan W."/>
            <person name="Tripathy S."/>
            <person name="Grunwald N."/>
            <person name="Machado M."/>
            <person name="Johnson C.S."/>
            <person name="Arredondo F."/>
            <person name="Hong C."/>
            <person name="Coffey M."/>
            <person name="Young S.K."/>
            <person name="Zeng Q."/>
            <person name="Gargeya S."/>
            <person name="Fitzgerald M."/>
            <person name="Abouelleil A."/>
            <person name="Alvarado L."/>
            <person name="Chapman S.B."/>
            <person name="Gainer-Dewar J."/>
            <person name="Goldberg J."/>
            <person name="Griggs A."/>
            <person name="Gujja S."/>
            <person name="Hansen M."/>
            <person name="Howarth C."/>
            <person name="Imamovic A."/>
            <person name="Ireland A."/>
            <person name="Larimer J."/>
            <person name="McCowan C."/>
            <person name="Murphy C."/>
            <person name="Pearson M."/>
            <person name="Poon T.W."/>
            <person name="Priest M."/>
            <person name="Roberts A."/>
            <person name="Saif S."/>
            <person name="Shea T."/>
            <person name="Sykes S."/>
            <person name="Wortman J."/>
            <person name="Nusbaum C."/>
            <person name="Birren B."/>
        </authorList>
    </citation>
    <scope>NUCLEOTIDE SEQUENCE [LARGE SCALE GENOMIC DNA]</scope>
    <source>
        <strain evidence="2">CJ02B3</strain>
    </source>
</reference>
<feature type="chain" id="PRO_5014315359" description="Secreted protein" evidence="1">
    <location>
        <begin position="22"/>
        <end position="60"/>
    </location>
</feature>
<keyword evidence="1" id="KW-0732">Signal</keyword>
<sequence>MTVRTHLRGISSSLLIVRVLCTLLLDDAAPEVMGVFLTDTCHGFVSCDNVFEQYSFKIPY</sequence>
<organism evidence="4">
    <name type="scientific">Phytophthora nicotianae</name>
    <name type="common">Potato buckeye rot agent</name>
    <name type="synonym">Phytophthora parasitica</name>
    <dbReference type="NCBI Taxonomy" id="4792"/>
    <lineage>
        <taxon>Eukaryota</taxon>
        <taxon>Sar</taxon>
        <taxon>Stramenopiles</taxon>
        <taxon>Oomycota</taxon>
        <taxon>Peronosporomycetes</taxon>
        <taxon>Peronosporales</taxon>
        <taxon>Peronosporaceae</taxon>
        <taxon>Phytophthora</taxon>
    </lineage>
</organism>
<dbReference type="EMBL" id="KI693157">
    <property type="protein sequence ID" value="ETM45283.1"/>
    <property type="molecule type" value="Genomic_DNA"/>
</dbReference>
<protein>
    <recommendedName>
        <fullName evidence="6">Secreted protein</fullName>
    </recommendedName>
</protein>
<dbReference type="Proteomes" id="UP000053864">
    <property type="component" value="Unassembled WGS sequence"/>
</dbReference>
<dbReference type="EMBL" id="KI679954">
    <property type="protein sequence ID" value="ETL91987.1"/>
    <property type="molecule type" value="Genomic_DNA"/>
</dbReference>
<accession>W2L3Q1</accession>